<feature type="transmembrane region" description="Helical" evidence="1">
    <location>
        <begin position="15"/>
        <end position="37"/>
    </location>
</feature>
<keyword evidence="1" id="KW-0472">Membrane</keyword>
<organism evidence="2 3">
    <name type="scientific">Pullulanibacillus pueri</name>
    <dbReference type="NCBI Taxonomy" id="1437324"/>
    <lineage>
        <taxon>Bacteria</taxon>
        <taxon>Bacillati</taxon>
        <taxon>Bacillota</taxon>
        <taxon>Bacilli</taxon>
        <taxon>Bacillales</taxon>
        <taxon>Sporolactobacillaceae</taxon>
        <taxon>Pullulanibacillus</taxon>
    </lineage>
</organism>
<keyword evidence="3" id="KW-1185">Reference proteome</keyword>
<proteinExistence type="predicted"/>
<accession>A0A8J2ZWA8</accession>
<evidence type="ECO:0000313" key="2">
    <source>
        <dbReference type="EMBL" id="GGH81086.1"/>
    </source>
</evidence>
<sequence length="49" mass="5722">MKLLMKNNKTLKTFIIFNIINMIVAAIIGQIQTEYLIKKINRNTNEKAK</sequence>
<gene>
    <name evidence="2" type="ORF">GCM10007096_18460</name>
</gene>
<dbReference type="Proteomes" id="UP000656813">
    <property type="component" value="Unassembled WGS sequence"/>
</dbReference>
<name>A0A8J2ZWA8_9BACL</name>
<keyword evidence="1" id="KW-0812">Transmembrane</keyword>
<dbReference type="EMBL" id="BMFV01000011">
    <property type="protein sequence ID" value="GGH81086.1"/>
    <property type="molecule type" value="Genomic_DNA"/>
</dbReference>
<comment type="caution">
    <text evidence="2">The sequence shown here is derived from an EMBL/GenBank/DDBJ whole genome shotgun (WGS) entry which is preliminary data.</text>
</comment>
<keyword evidence="1" id="KW-1133">Transmembrane helix</keyword>
<dbReference type="AlphaFoldDB" id="A0A8J2ZWA8"/>
<reference evidence="2" key="1">
    <citation type="journal article" date="2014" name="Int. J. Syst. Evol. Microbiol.">
        <title>Complete genome sequence of Corynebacterium casei LMG S-19264T (=DSM 44701T), isolated from a smear-ripened cheese.</title>
        <authorList>
            <consortium name="US DOE Joint Genome Institute (JGI-PGF)"/>
            <person name="Walter F."/>
            <person name="Albersmeier A."/>
            <person name="Kalinowski J."/>
            <person name="Ruckert C."/>
        </authorList>
    </citation>
    <scope>NUCLEOTIDE SEQUENCE</scope>
    <source>
        <strain evidence="2">CGMCC 1.12777</strain>
    </source>
</reference>
<protein>
    <submittedName>
        <fullName evidence="2">Uncharacterized protein</fullName>
    </submittedName>
</protein>
<evidence type="ECO:0000313" key="3">
    <source>
        <dbReference type="Proteomes" id="UP000656813"/>
    </source>
</evidence>
<reference evidence="2" key="2">
    <citation type="submission" date="2020-09" db="EMBL/GenBank/DDBJ databases">
        <authorList>
            <person name="Sun Q."/>
            <person name="Zhou Y."/>
        </authorList>
    </citation>
    <scope>NUCLEOTIDE SEQUENCE</scope>
    <source>
        <strain evidence="2">CGMCC 1.12777</strain>
    </source>
</reference>
<evidence type="ECO:0000256" key="1">
    <source>
        <dbReference type="SAM" id="Phobius"/>
    </source>
</evidence>